<comment type="caution">
    <text evidence="2">The sequence shown here is derived from an EMBL/GenBank/DDBJ whole genome shotgun (WGS) entry which is preliminary data.</text>
</comment>
<dbReference type="Proteomes" id="UP000017973">
    <property type="component" value="Unassembled WGS sequence"/>
</dbReference>
<dbReference type="EMBL" id="AYJU01000001">
    <property type="protein sequence ID" value="EST56703.1"/>
    <property type="molecule type" value="Genomic_DNA"/>
</dbReference>
<evidence type="ECO:0008006" key="4">
    <source>
        <dbReference type="Google" id="ProtNLM"/>
    </source>
</evidence>
<organism evidence="2 3">
    <name type="scientific">Brevibacillus panacihumi W25</name>
    <dbReference type="NCBI Taxonomy" id="1408254"/>
    <lineage>
        <taxon>Bacteria</taxon>
        <taxon>Bacillati</taxon>
        <taxon>Bacillota</taxon>
        <taxon>Bacilli</taxon>
        <taxon>Bacillales</taxon>
        <taxon>Paenibacillaceae</taxon>
        <taxon>Brevibacillus</taxon>
    </lineage>
</organism>
<evidence type="ECO:0000313" key="3">
    <source>
        <dbReference type="Proteomes" id="UP000017973"/>
    </source>
</evidence>
<dbReference type="eggNOG" id="ENOG5032ZZB">
    <property type="taxonomic scope" value="Bacteria"/>
</dbReference>
<dbReference type="RefSeq" id="WP_023554107.1">
    <property type="nucleotide sequence ID" value="NZ_KI629782.1"/>
</dbReference>
<dbReference type="InterPro" id="IPR021598">
    <property type="entry name" value="DUF3221"/>
</dbReference>
<dbReference type="AlphaFoldDB" id="V6MMI0"/>
<dbReference type="Pfam" id="PF14275">
    <property type="entry name" value="DUF4362"/>
    <property type="match status" value="1"/>
</dbReference>
<sequence length="383" mass="43478">MKKMTQINLLIMLIFILAACNTNDNETNRTNADSGPQSADSTKPYVQGVENVDVLNTHGSIEGLERMHSFYDNMRNGVPSDLRIVHYTTEGDPMITDLTYNGKLLKVKDDTTRDKYGSGEIRTNSCSNMIEEVNPTNTSYIAVDCNSGHFGKEEILKISYNMNQQDLFEFELKYGVNLENEVITKPITTEKENSTIETNVKGDSVVAASVKQEVYKRLVFANYLAEKDLETTCASKESMNYYLKVYINGGQREFRWSECDQSLEGLKFTEIAEYIIKQSEKKQTEKSEVTVQGYVLQVKDDTLLIGEGLNMIDYEWLKDEIQQMDLDAYIFDFTILEGVNTKEFNPGDKIQATIEGSIRGSKPGRAKVKDIKKLVFSNEIESR</sequence>
<keyword evidence="3" id="KW-1185">Reference proteome</keyword>
<proteinExistence type="predicted"/>
<feature type="chain" id="PRO_5039294106" description="DUF4362 domain-containing protein" evidence="1">
    <location>
        <begin position="25"/>
        <end position="383"/>
    </location>
</feature>
<feature type="signal peptide" evidence="1">
    <location>
        <begin position="1"/>
        <end position="24"/>
    </location>
</feature>
<dbReference type="OrthoDB" id="1912370at2"/>
<dbReference type="Pfam" id="PF11518">
    <property type="entry name" value="DUF3221"/>
    <property type="match status" value="1"/>
</dbReference>
<dbReference type="PATRIC" id="fig|1408254.3.peg.5"/>
<keyword evidence="1" id="KW-0732">Signal</keyword>
<protein>
    <recommendedName>
        <fullName evidence="4">DUF4362 domain-containing protein</fullName>
    </recommendedName>
</protein>
<reference evidence="2 3" key="1">
    <citation type="journal article" date="2014" name="Genome Announc.">
        <title>Draft Genome Sequence of Brevibacillus panacihumi Strain W25, a Halotolerant Hydrocarbon-Degrading Bacterium.</title>
        <authorList>
            <person name="Wang X."/>
            <person name="Jin D."/>
            <person name="Zhou L."/>
            <person name="Wu L."/>
            <person name="An W."/>
            <person name="Chen Y."/>
            <person name="Zhao L."/>
        </authorList>
    </citation>
    <scope>NUCLEOTIDE SEQUENCE [LARGE SCALE GENOMIC DNA]</scope>
    <source>
        <strain evidence="2 3">W25</strain>
    </source>
</reference>
<name>V6MMI0_9BACL</name>
<dbReference type="InterPro" id="IPR025372">
    <property type="entry name" value="DUF4362"/>
</dbReference>
<evidence type="ECO:0000256" key="1">
    <source>
        <dbReference type="SAM" id="SignalP"/>
    </source>
</evidence>
<dbReference type="HOGENOM" id="CLU_062419_0_0_9"/>
<gene>
    <name evidence="2" type="ORF">T458_00025</name>
</gene>
<accession>V6MMI0</accession>
<evidence type="ECO:0000313" key="2">
    <source>
        <dbReference type="EMBL" id="EST56703.1"/>
    </source>
</evidence>
<dbReference type="PROSITE" id="PS51257">
    <property type="entry name" value="PROKAR_LIPOPROTEIN"/>
    <property type="match status" value="1"/>
</dbReference>